<evidence type="ECO:0000313" key="2">
    <source>
        <dbReference type="Proteomes" id="UP001341281"/>
    </source>
</evidence>
<proteinExistence type="predicted"/>
<organism evidence="1 2">
    <name type="scientific">Paspalum notatum var. saurae</name>
    <dbReference type="NCBI Taxonomy" id="547442"/>
    <lineage>
        <taxon>Eukaryota</taxon>
        <taxon>Viridiplantae</taxon>
        <taxon>Streptophyta</taxon>
        <taxon>Embryophyta</taxon>
        <taxon>Tracheophyta</taxon>
        <taxon>Spermatophyta</taxon>
        <taxon>Magnoliopsida</taxon>
        <taxon>Liliopsida</taxon>
        <taxon>Poales</taxon>
        <taxon>Poaceae</taxon>
        <taxon>PACMAD clade</taxon>
        <taxon>Panicoideae</taxon>
        <taxon>Andropogonodae</taxon>
        <taxon>Paspaleae</taxon>
        <taxon>Paspalinae</taxon>
        <taxon>Paspalum</taxon>
    </lineage>
</organism>
<sequence length="268" mass="29816">MAVGGSAREYFPKMKRVFAPPKIVVGGELQNNRDEGLDVLDGDGLGVLVGEGSGLVEREVVIAVDIIVGIFNLQFRAAIDAFLELKMTLNKSLYSSYPTLRLQHRPPPRGPIAFFSYSVAPQHAKLAAYECEIAGLVHEPEVSPQPAVVHNPLTHIGQQLFRYTFVILYHPSKQNAVADDLPRHDEDTEAVTSMSISRPKFHLFDDFRKRPLLEILAKRREIEQGIAGASWTLADGFVMHRGRVFVLDTLRLWPPILQHTHGAGHEGT</sequence>
<dbReference type="EMBL" id="CP144753">
    <property type="protein sequence ID" value="WVZ94253.1"/>
    <property type="molecule type" value="Genomic_DNA"/>
</dbReference>
<keyword evidence="2" id="KW-1185">Reference proteome</keyword>
<reference evidence="1 2" key="1">
    <citation type="submission" date="2024-02" db="EMBL/GenBank/DDBJ databases">
        <title>High-quality chromosome-scale genome assembly of Pensacola bahiagrass (Paspalum notatum Flugge var. saurae).</title>
        <authorList>
            <person name="Vega J.M."/>
            <person name="Podio M."/>
            <person name="Orjuela J."/>
            <person name="Siena L.A."/>
            <person name="Pessino S.C."/>
            <person name="Combes M.C."/>
            <person name="Mariac C."/>
            <person name="Albertini E."/>
            <person name="Pupilli F."/>
            <person name="Ortiz J.P.A."/>
            <person name="Leblanc O."/>
        </authorList>
    </citation>
    <scope>NUCLEOTIDE SEQUENCE [LARGE SCALE GENOMIC DNA]</scope>
    <source>
        <strain evidence="1">R1</strain>
        <tissue evidence="1">Leaf</tissue>
    </source>
</reference>
<protein>
    <submittedName>
        <fullName evidence="1">Uncharacterized protein</fullName>
    </submittedName>
</protein>
<dbReference type="Proteomes" id="UP001341281">
    <property type="component" value="Chromosome 09"/>
</dbReference>
<dbReference type="AlphaFoldDB" id="A0AAQ3UMU5"/>
<evidence type="ECO:0000313" key="1">
    <source>
        <dbReference type="EMBL" id="WVZ94253.1"/>
    </source>
</evidence>
<gene>
    <name evidence="1" type="ORF">U9M48_040163</name>
</gene>
<name>A0AAQ3UMU5_PASNO</name>
<accession>A0AAQ3UMU5</accession>